<protein>
    <submittedName>
        <fullName evidence="1">Uncharacterized protein</fullName>
    </submittedName>
</protein>
<dbReference type="AlphaFoldDB" id="A0A0F8YKC9"/>
<comment type="caution">
    <text evidence="1">The sequence shown here is derived from an EMBL/GenBank/DDBJ whole genome shotgun (WGS) entry which is preliminary data.</text>
</comment>
<accession>A0A0F8YKC9</accession>
<gene>
    <name evidence="1" type="ORF">LCGC14_3082840</name>
</gene>
<organism evidence="1">
    <name type="scientific">marine sediment metagenome</name>
    <dbReference type="NCBI Taxonomy" id="412755"/>
    <lineage>
        <taxon>unclassified sequences</taxon>
        <taxon>metagenomes</taxon>
        <taxon>ecological metagenomes</taxon>
    </lineage>
</organism>
<proteinExistence type="predicted"/>
<dbReference type="EMBL" id="LAZR01065904">
    <property type="protein sequence ID" value="KKK54624.1"/>
    <property type="molecule type" value="Genomic_DNA"/>
</dbReference>
<sequence length="144" mass="16495">MPPDWWLTKDGDLDCLELYERHYSAYRYADGRERKLFTGPGEKIVLRTEAGDAVFVWRRFIDGSGECGINCAVFRNEGTHQSSELIRQADAIADRIWTCCRHYTYVKAEAIASTNPGFCFIKAGWRRLKRKTGSGLVILERIIA</sequence>
<evidence type="ECO:0000313" key="1">
    <source>
        <dbReference type="EMBL" id="KKK54624.1"/>
    </source>
</evidence>
<reference evidence="1" key="1">
    <citation type="journal article" date="2015" name="Nature">
        <title>Complex archaea that bridge the gap between prokaryotes and eukaryotes.</title>
        <authorList>
            <person name="Spang A."/>
            <person name="Saw J.H."/>
            <person name="Jorgensen S.L."/>
            <person name="Zaremba-Niedzwiedzka K."/>
            <person name="Martijn J."/>
            <person name="Lind A.E."/>
            <person name="van Eijk R."/>
            <person name="Schleper C."/>
            <person name="Guy L."/>
            <person name="Ettema T.J."/>
        </authorList>
    </citation>
    <scope>NUCLEOTIDE SEQUENCE</scope>
</reference>
<name>A0A0F8YKC9_9ZZZZ</name>